<dbReference type="EMBL" id="QDGZ01000003">
    <property type="protein sequence ID" value="PVG83110.1"/>
    <property type="molecule type" value="Genomic_DNA"/>
</dbReference>
<reference evidence="1 2" key="1">
    <citation type="submission" date="2018-04" db="EMBL/GenBank/DDBJ databases">
        <title>Genome of Nocardioides gansuensis WSJ-1.</title>
        <authorList>
            <person name="Wu S."/>
            <person name="Wang G."/>
        </authorList>
    </citation>
    <scope>NUCLEOTIDE SEQUENCE [LARGE SCALE GENOMIC DNA]</scope>
    <source>
        <strain evidence="1 2">WSJ-1</strain>
    </source>
</reference>
<dbReference type="AlphaFoldDB" id="A0A2T8FBN0"/>
<keyword evidence="2" id="KW-1185">Reference proteome</keyword>
<name>A0A2T8FBN0_9ACTN</name>
<protein>
    <submittedName>
        <fullName evidence="1">Uncharacterized protein</fullName>
    </submittedName>
</protein>
<dbReference type="Proteomes" id="UP000246018">
    <property type="component" value="Unassembled WGS sequence"/>
</dbReference>
<dbReference type="RefSeq" id="WP_116571590.1">
    <property type="nucleotide sequence ID" value="NZ_QDGZ01000003.1"/>
</dbReference>
<proteinExistence type="predicted"/>
<gene>
    <name evidence="1" type="ORF">DDE18_07220</name>
</gene>
<comment type="caution">
    <text evidence="1">The sequence shown here is derived from an EMBL/GenBank/DDBJ whole genome shotgun (WGS) entry which is preliminary data.</text>
</comment>
<dbReference type="Pfam" id="PF20060">
    <property type="entry name" value="DUF6459"/>
    <property type="match status" value="1"/>
</dbReference>
<sequence>MSDIAPVIPLPAVPVASVQGALALDLGPRLDPPEPPRPSRSRLDAWAHRYLQAVVEIACGDRPVTQVLRWTHPDVYADLARRAQLAARASGTTPGRGRGPGAVRPQVVGVHTSLVCPDVLEACVRVRHGERSRAVAARFELVRDRWQCVALEFA</sequence>
<evidence type="ECO:0000313" key="1">
    <source>
        <dbReference type="EMBL" id="PVG83110.1"/>
    </source>
</evidence>
<dbReference type="OrthoDB" id="3266345at2"/>
<dbReference type="InterPro" id="IPR045596">
    <property type="entry name" value="DUF6459"/>
</dbReference>
<organism evidence="1 2">
    <name type="scientific">Nocardioides gansuensis</name>
    <dbReference type="NCBI Taxonomy" id="2138300"/>
    <lineage>
        <taxon>Bacteria</taxon>
        <taxon>Bacillati</taxon>
        <taxon>Actinomycetota</taxon>
        <taxon>Actinomycetes</taxon>
        <taxon>Propionibacteriales</taxon>
        <taxon>Nocardioidaceae</taxon>
        <taxon>Nocardioides</taxon>
    </lineage>
</organism>
<evidence type="ECO:0000313" key="2">
    <source>
        <dbReference type="Proteomes" id="UP000246018"/>
    </source>
</evidence>
<accession>A0A2T8FBN0</accession>